<reference evidence="2 3" key="1">
    <citation type="submission" date="2019-07" db="EMBL/GenBank/DDBJ databases">
        <title>Whole genome shotgun sequence of Cellulomonas xylanilytica NBRC 101102.</title>
        <authorList>
            <person name="Hosoyama A."/>
            <person name="Uohara A."/>
            <person name="Ohji S."/>
            <person name="Ichikawa N."/>
        </authorList>
    </citation>
    <scope>NUCLEOTIDE SEQUENCE [LARGE SCALE GENOMIC DNA]</scope>
    <source>
        <strain evidence="2 3">NBRC 101102</strain>
    </source>
</reference>
<feature type="transmembrane region" description="Helical" evidence="1">
    <location>
        <begin position="111"/>
        <end position="138"/>
    </location>
</feature>
<gene>
    <name evidence="2" type="ORF">CXY01_22730</name>
</gene>
<dbReference type="OrthoDB" id="4827223at2"/>
<keyword evidence="1" id="KW-0472">Membrane</keyword>
<dbReference type="EMBL" id="BJUB01000007">
    <property type="protein sequence ID" value="GEK21753.1"/>
    <property type="molecule type" value="Genomic_DNA"/>
</dbReference>
<name>A0A510V4F3_9CELL</name>
<keyword evidence="1" id="KW-1133">Transmembrane helix</keyword>
<evidence type="ECO:0000313" key="3">
    <source>
        <dbReference type="Proteomes" id="UP000321118"/>
    </source>
</evidence>
<keyword evidence="1" id="KW-0812">Transmembrane</keyword>
<evidence type="ECO:0000313" key="2">
    <source>
        <dbReference type="EMBL" id="GEK21753.1"/>
    </source>
</evidence>
<evidence type="ECO:0000256" key="1">
    <source>
        <dbReference type="SAM" id="Phobius"/>
    </source>
</evidence>
<dbReference type="AlphaFoldDB" id="A0A510V4F3"/>
<comment type="caution">
    <text evidence="2">The sequence shown here is derived from an EMBL/GenBank/DDBJ whole genome shotgun (WGS) entry which is preliminary data.</text>
</comment>
<accession>A0A510V4F3</accession>
<evidence type="ECO:0008006" key="4">
    <source>
        <dbReference type="Google" id="ProtNLM"/>
    </source>
</evidence>
<protein>
    <recommendedName>
        <fullName evidence="4">DUF3592 domain-containing protein</fullName>
    </recommendedName>
</protein>
<proteinExistence type="predicted"/>
<sequence length="145" mass="15152">MSGPHVVLTVAVVVLVLGVVALPVGIRLLTRARAVPRIRLPARAVSKVSVLAGDVITVEYPGPDGAPLRREVFAAFRQGLGATPMFHGYVYVNPADPTDVKTRPQGKVGPGWTVTIVGIVLLVVGILLLLVALVGLWAQSIPVVG</sequence>
<keyword evidence="3" id="KW-1185">Reference proteome</keyword>
<feature type="transmembrane region" description="Helical" evidence="1">
    <location>
        <begin position="6"/>
        <end position="29"/>
    </location>
</feature>
<dbReference type="RefSeq" id="WP_146927558.1">
    <property type="nucleotide sequence ID" value="NZ_BJUB01000007.1"/>
</dbReference>
<dbReference type="Proteomes" id="UP000321118">
    <property type="component" value="Unassembled WGS sequence"/>
</dbReference>
<organism evidence="2 3">
    <name type="scientific">Cellulomonas xylanilytica</name>
    <dbReference type="NCBI Taxonomy" id="233583"/>
    <lineage>
        <taxon>Bacteria</taxon>
        <taxon>Bacillati</taxon>
        <taxon>Actinomycetota</taxon>
        <taxon>Actinomycetes</taxon>
        <taxon>Micrococcales</taxon>
        <taxon>Cellulomonadaceae</taxon>
        <taxon>Cellulomonas</taxon>
    </lineage>
</organism>